<dbReference type="GO" id="GO:0009246">
    <property type="term" value="P:enterobacterial common antigen biosynthetic process"/>
    <property type="evidence" value="ECO:0007669"/>
    <property type="project" value="InterPro"/>
</dbReference>
<organism evidence="7 8">
    <name type="scientific">Arcticibacter pallidicorallinus</name>
    <dbReference type="NCBI Taxonomy" id="1259464"/>
    <lineage>
        <taxon>Bacteria</taxon>
        <taxon>Pseudomonadati</taxon>
        <taxon>Bacteroidota</taxon>
        <taxon>Sphingobacteriia</taxon>
        <taxon>Sphingobacteriales</taxon>
        <taxon>Sphingobacteriaceae</taxon>
        <taxon>Arcticibacter</taxon>
    </lineage>
</organism>
<feature type="transmembrane region" description="Helical" evidence="6">
    <location>
        <begin position="191"/>
        <end position="211"/>
    </location>
</feature>
<dbReference type="InterPro" id="IPR002797">
    <property type="entry name" value="Polysacc_synth"/>
</dbReference>
<feature type="transmembrane region" description="Helical" evidence="6">
    <location>
        <begin position="409"/>
        <end position="428"/>
    </location>
</feature>
<dbReference type="InterPro" id="IPR044550">
    <property type="entry name" value="WzxE"/>
</dbReference>
<feature type="transmembrane region" description="Helical" evidence="6">
    <location>
        <begin position="163"/>
        <end position="185"/>
    </location>
</feature>
<dbReference type="PANTHER" id="PTHR30250">
    <property type="entry name" value="PST FAMILY PREDICTED COLANIC ACID TRANSPORTER"/>
    <property type="match status" value="1"/>
</dbReference>
<feature type="transmembrane region" description="Helical" evidence="6">
    <location>
        <begin position="314"/>
        <end position="338"/>
    </location>
</feature>
<accession>A0A2T0U6X7</accession>
<comment type="subcellular location">
    <subcellularLocation>
        <location evidence="1">Cell membrane</location>
        <topology evidence="1">Multi-pass membrane protein</topology>
    </subcellularLocation>
</comment>
<feature type="transmembrane region" description="Helical" evidence="6">
    <location>
        <begin position="129"/>
        <end position="151"/>
    </location>
</feature>
<protein>
    <submittedName>
        <fullName evidence="7">PST family polysaccharide transporter</fullName>
    </submittedName>
</protein>
<feature type="transmembrane region" description="Helical" evidence="6">
    <location>
        <begin position="57"/>
        <end position="76"/>
    </location>
</feature>
<dbReference type="InterPro" id="IPR050833">
    <property type="entry name" value="Poly_Biosynth_Transport"/>
</dbReference>
<keyword evidence="8" id="KW-1185">Reference proteome</keyword>
<evidence type="ECO:0000256" key="3">
    <source>
        <dbReference type="ARBA" id="ARBA00022692"/>
    </source>
</evidence>
<proteinExistence type="predicted"/>
<feature type="transmembrane region" description="Helical" evidence="6">
    <location>
        <begin position="97"/>
        <end position="117"/>
    </location>
</feature>
<sequence length="430" mass="48367">MINSIRSIVKAARNVEIIKVFSSTALSTFVRMLTGFVSVKVIAIMVGPSGLATLGQLNNFATIMLMLASGGINNGVTKFISEFNNVDEEKVRKYTGVAIQIVLVCSLMAGIFLIAFNSVLSRELLHDEAYAFIFVVFGCTILFYGLNTTLLSVVNGFKDFKKFVTISISDSILGLGFSITLVVIWGIKGALISAVTYQSVMLLVTVFLIRNDNRVNFKMLRVRFDRSIAKKYLRYSLMTLVTAATIPVSQMILREHAITQISGAQAGLWEGMNRLSNMYLMIITTSFSVYYLPRLSEISDVTILRREIINAYKILVPLLSFGLVATFILRTFIIDLVFSQEFNPMKDLFLYQLIGDFFKIISWILACLMLAKTMTKTYVVTEMIFSLLFVVLGLGLLRMGGIVGLTQAYMINYIIYFFTMLFIFRKFLFT</sequence>
<gene>
    <name evidence="7" type="ORF">B0I27_103139</name>
</gene>
<keyword evidence="3 6" id="KW-0812">Transmembrane</keyword>
<feature type="transmembrane region" description="Helical" evidence="6">
    <location>
        <begin position="350"/>
        <end position="371"/>
    </location>
</feature>
<keyword evidence="5 6" id="KW-0472">Membrane</keyword>
<dbReference type="Proteomes" id="UP000238034">
    <property type="component" value="Unassembled WGS sequence"/>
</dbReference>
<dbReference type="CDD" id="cd13125">
    <property type="entry name" value="MATE_like_10"/>
    <property type="match status" value="1"/>
</dbReference>
<feature type="transmembrane region" description="Helical" evidence="6">
    <location>
        <begin position="20"/>
        <end position="45"/>
    </location>
</feature>
<keyword evidence="4 6" id="KW-1133">Transmembrane helix</keyword>
<evidence type="ECO:0000256" key="6">
    <source>
        <dbReference type="SAM" id="Phobius"/>
    </source>
</evidence>
<feature type="transmembrane region" description="Helical" evidence="6">
    <location>
        <begin position="383"/>
        <end position="403"/>
    </location>
</feature>
<dbReference type="PANTHER" id="PTHR30250:SF30">
    <property type="entry name" value="LIPID III FLIPPASE"/>
    <property type="match status" value="1"/>
</dbReference>
<feature type="transmembrane region" description="Helical" evidence="6">
    <location>
        <begin position="276"/>
        <end position="293"/>
    </location>
</feature>
<evidence type="ECO:0000313" key="7">
    <source>
        <dbReference type="EMBL" id="PRY53669.1"/>
    </source>
</evidence>
<evidence type="ECO:0000256" key="5">
    <source>
        <dbReference type="ARBA" id="ARBA00023136"/>
    </source>
</evidence>
<keyword evidence="2" id="KW-1003">Cell membrane</keyword>
<dbReference type="AlphaFoldDB" id="A0A2T0U6X7"/>
<comment type="caution">
    <text evidence="7">The sequence shown here is derived from an EMBL/GenBank/DDBJ whole genome shotgun (WGS) entry which is preliminary data.</text>
</comment>
<dbReference type="GO" id="GO:0005886">
    <property type="term" value="C:plasma membrane"/>
    <property type="evidence" value="ECO:0007669"/>
    <property type="project" value="UniProtKB-SubCell"/>
</dbReference>
<name>A0A2T0U6X7_9SPHI</name>
<dbReference type="EMBL" id="PVTH01000003">
    <property type="protein sequence ID" value="PRY53669.1"/>
    <property type="molecule type" value="Genomic_DNA"/>
</dbReference>
<evidence type="ECO:0000256" key="4">
    <source>
        <dbReference type="ARBA" id="ARBA00022989"/>
    </source>
</evidence>
<evidence type="ECO:0000256" key="2">
    <source>
        <dbReference type="ARBA" id="ARBA00022475"/>
    </source>
</evidence>
<evidence type="ECO:0000256" key="1">
    <source>
        <dbReference type="ARBA" id="ARBA00004651"/>
    </source>
</evidence>
<reference evidence="7 8" key="1">
    <citation type="submission" date="2018-03" db="EMBL/GenBank/DDBJ databases">
        <title>Genomic Encyclopedia of Type Strains, Phase III (KMG-III): the genomes of soil and plant-associated and newly described type strains.</title>
        <authorList>
            <person name="Whitman W."/>
        </authorList>
    </citation>
    <scope>NUCLEOTIDE SEQUENCE [LARGE SCALE GENOMIC DNA]</scope>
    <source>
        <strain evidence="7 8">CGMCC 1.9313</strain>
    </source>
</reference>
<evidence type="ECO:0000313" key="8">
    <source>
        <dbReference type="Proteomes" id="UP000238034"/>
    </source>
</evidence>
<feature type="transmembrane region" description="Helical" evidence="6">
    <location>
        <begin position="232"/>
        <end position="253"/>
    </location>
</feature>
<dbReference type="Pfam" id="PF01943">
    <property type="entry name" value="Polysacc_synt"/>
    <property type="match status" value="1"/>
</dbReference>